<sequence>MFIRLPAVIVSGIGVVLAVLTRDAGSAVLVSGLVCLLVLADAALAPKPGLLVVDRVGEETTRAGEEAQAVLALSNPSRRTIAGEIRDAWPPSANVTPSRHSYRLSAHSEAEFFASIRPERRGTVHSAALTVRTFGPLGLAGRQKSAPTSWQIRVLPPFVSRRHIPSRVRQLRELDGRSLLLTRGEGTEFDSLREYVAGDDVRAIDWRSTARLGETLVRTWRPERDRHVVVVLDAGRGGALRVGQHPAFDSFIEVALLQCAIAQRAGDRISVIAMDDTLRARQAVEHNSAVTHQVALTLSDIEPTLHATNWDSLPAYISQISKRPAFVVIATTLGGGTLSSGLADVLPALRRTHTVLVASAGNSEAGSGAEAIYERAARERARLEANSLVRILERAGAVVVRADAHELPVAVVDTYLRLKARGLL</sequence>
<gene>
    <name evidence="2" type="ORF">EBQ10_04500</name>
    <name evidence="3" type="ORF">V3M73_01420</name>
</gene>
<feature type="domain" description="DUF58" evidence="1">
    <location>
        <begin position="192"/>
        <end position="356"/>
    </location>
</feature>
<dbReference type="EMBL" id="CP033905">
    <property type="protein sequence ID" value="AZR06628.1"/>
    <property type="molecule type" value="Genomic_DNA"/>
</dbReference>
<dbReference type="RefSeq" id="WP_099980260.1">
    <property type="nucleotide sequence ID" value="NZ_CP033905.1"/>
</dbReference>
<evidence type="ECO:0000313" key="3">
    <source>
        <dbReference type="EMBL" id="MEW6953688.1"/>
    </source>
</evidence>
<protein>
    <submittedName>
        <fullName evidence="2">DUF58 domain-containing protein</fullName>
    </submittedName>
</protein>
<name>A0A3Q9GI90_9ACTO</name>
<dbReference type="Pfam" id="PF01882">
    <property type="entry name" value="DUF58"/>
    <property type="match status" value="1"/>
</dbReference>
<dbReference type="AlphaFoldDB" id="A0A3Q9GI90"/>
<accession>A0A3Q9GI90</accession>
<evidence type="ECO:0000259" key="1">
    <source>
        <dbReference type="Pfam" id="PF01882"/>
    </source>
</evidence>
<proteinExistence type="predicted"/>
<dbReference type="InterPro" id="IPR002881">
    <property type="entry name" value="DUF58"/>
</dbReference>
<dbReference type="Proteomes" id="UP000275951">
    <property type="component" value="Chromosome"/>
</dbReference>
<evidence type="ECO:0000313" key="5">
    <source>
        <dbReference type="Proteomes" id="UP001555100"/>
    </source>
</evidence>
<evidence type="ECO:0000313" key="2">
    <source>
        <dbReference type="EMBL" id="AZR06628.1"/>
    </source>
</evidence>
<dbReference type="PANTHER" id="PTHR33608">
    <property type="entry name" value="BLL2464 PROTEIN"/>
    <property type="match status" value="1"/>
</dbReference>
<evidence type="ECO:0000313" key="4">
    <source>
        <dbReference type="Proteomes" id="UP000275951"/>
    </source>
</evidence>
<organism evidence="2 4">
    <name type="scientific">Trueperella pyogenes</name>
    <dbReference type="NCBI Taxonomy" id="1661"/>
    <lineage>
        <taxon>Bacteria</taxon>
        <taxon>Bacillati</taxon>
        <taxon>Actinomycetota</taxon>
        <taxon>Actinomycetes</taxon>
        <taxon>Actinomycetales</taxon>
        <taxon>Actinomycetaceae</taxon>
        <taxon>Trueperella</taxon>
    </lineage>
</organism>
<dbReference type="Proteomes" id="UP001555100">
    <property type="component" value="Unassembled WGS sequence"/>
</dbReference>
<reference evidence="2 4" key="1">
    <citation type="submission" date="2018-11" db="EMBL/GenBank/DDBJ databases">
        <title>Multidrug-resistant genes are associated with an 42-kb island TGI1 carrying a complex class 1 integron in a Trueperella pyogenes.</title>
        <authorList>
            <person name="Dong W."/>
        </authorList>
    </citation>
    <scope>NUCLEOTIDE SEQUENCE [LARGE SCALE GENOMIC DNA]</scope>
    <source>
        <strain evidence="2 4">TP4</strain>
    </source>
</reference>
<reference evidence="3 5" key="2">
    <citation type="submission" date="2024-01" db="EMBL/GenBank/DDBJ databases">
        <title>Genomic analysis and antimicrobial resistance profiles of Trueperella pyogenes isolated from domestic and wild animals.</title>
        <authorList>
            <person name="Magossi G."/>
            <person name="Gzyl K.E."/>
            <person name="Holman D.B."/>
            <person name="Amat S."/>
        </authorList>
    </citation>
    <scope>NUCLEOTIDE SEQUENCE [LARGE SCALE GENOMIC DNA]</scope>
    <source>
        <strain evidence="3 5">1494</strain>
    </source>
</reference>
<dbReference type="PANTHER" id="PTHR33608:SF3">
    <property type="entry name" value="SLR2013 PROTEIN"/>
    <property type="match status" value="1"/>
</dbReference>
<keyword evidence="5" id="KW-1185">Reference proteome</keyword>
<dbReference type="EMBL" id="JBAGNM010000001">
    <property type="protein sequence ID" value="MEW6953688.1"/>
    <property type="molecule type" value="Genomic_DNA"/>
</dbReference>